<dbReference type="Pfam" id="PF12843">
    <property type="entry name" value="QSregVF_b"/>
    <property type="match status" value="1"/>
</dbReference>
<evidence type="ECO:0000313" key="1">
    <source>
        <dbReference type="EMBL" id="RQT29159.1"/>
    </source>
</evidence>
<dbReference type="Proteomes" id="UP000269271">
    <property type="component" value="Unassembled WGS sequence"/>
</dbReference>
<protein>
    <recommendedName>
        <fullName evidence="3">Cytoplasmic protein</fullName>
    </recommendedName>
</protein>
<evidence type="ECO:0008006" key="3">
    <source>
        <dbReference type="Google" id="ProtNLM"/>
    </source>
</evidence>
<dbReference type="EMBL" id="QTQX01000008">
    <property type="protein sequence ID" value="RQT29159.1"/>
    <property type="molecule type" value="Genomic_DNA"/>
</dbReference>
<accession>A0A3N8SAZ8</accession>
<dbReference type="InterPro" id="IPR024530">
    <property type="entry name" value="QSregVF_b"/>
</dbReference>
<name>A0A3N8SAZ8_9BURK</name>
<dbReference type="AlphaFoldDB" id="A0A3N8SAZ8"/>
<sequence>MQNPDLEQLVTVIMPFGKYKGRLIADLPGPYLNWLAREGFPCGEIGRQLALMHEIDHNGLRDLLAPLRKRG</sequence>
<comment type="caution">
    <text evidence="1">The sequence shown here is derived from an EMBL/GenBank/DDBJ whole genome shotgun (WGS) entry which is preliminary data.</text>
</comment>
<reference evidence="1 2" key="1">
    <citation type="submission" date="2018-08" db="EMBL/GenBank/DDBJ databases">
        <title>Comparative analysis of Burkholderia isolates from Puerto Rico.</title>
        <authorList>
            <person name="Hall C."/>
            <person name="Sahl J."/>
            <person name="Wagner D."/>
        </authorList>
    </citation>
    <scope>NUCLEOTIDE SEQUENCE [LARGE SCALE GENOMIC DNA]</scope>
    <source>
        <strain evidence="1 2">Bp9001</strain>
    </source>
</reference>
<dbReference type="RefSeq" id="WP_124617890.1">
    <property type="nucleotide sequence ID" value="NZ_QTQX01000008.1"/>
</dbReference>
<organism evidence="1 2">
    <name type="scientific">Burkholderia contaminans</name>
    <dbReference type="NCBI Taxonomy" id="488447"/>
    <lineage>
        <taxon>Bacteria</taxon>
        <taxon>Pseudomonadati</taxon>
        <taxon>Pseudomonadota</taxon>
        <taxon>Betaproteobacteria</taxon>
        <taxon>Burkholderiales</taxon>
        <taxon>Burkholderiaceae</taxon>
        <taxon>Burkholderia</taxon>
        <taxon>Burkholderia cepacia complex</taxon>
    </lineage>
</organism>
<evidence type="ECO:0000313" key="2">
    <source>
        <dbReference type="Proteomes" id="UP000269271"/>
    </source>
</evidence>
<gene>
    <name evidence="1" type="ORF">DF037_14440</name>
</gene>
<proteinExistence type="predicted"/>